<dbReference type="InterPro" id="IPR000873">
    <property type="entry name" value="AMP-dep_synth/lig_dom"/>
</dbReference>
<dbReference type="GO" id="GO:0006631">
    <property type="term" value="P:fatty acid metabolic process"/>
    <property type="evidence" value="ECO:0007669"/>
    <property type="project" value="UniProtKB-KW"/>
</dbReference>
<dbReference type="CDD" id="cd12118">
    <property type="entry name" value="ttLC_FACS_AEE21_like"/>
    <property type="match status" value="1"/>
</dbReference>
<protein>
    <submittedName>
        <fullName evidence="7">Acyl-CoA synthetase</fullName>
    </submittedName>
</protein>
<dbReference type="Proteomes" id="UP000283087">
    <property type="component" value="Unassembled WGS sequence"/>
</dbReference>
<dbReference type="NCBIfam" id="NF006020">
    <property type="entry name" value="PRK08162.1"/>
    <property type="match status" value="1"/>
</dbReference>
<name>A0A430KSJ3_9GAMM</name>
<evidence type="ECO:0000256" key="3">
    <source>
        <dbReference type="ARBA" id="ARBA00022832"/>
    </source>
</evidence>
<dbReference type="InterPro" id="IPR045851">
    <property type="entry name" value="AMP-bd_C_sf"/>
</dbReference>
<dbReference type="Gene3D" id="3.30.300.30">
    <property type="match status" value="1"/>
</dbReference>
<dbReference type="FunFam" id="3.30.300.30:FF:000008">
    <property type="entry name" value="2,3-dihydroxybenzoate-AMP ligase"/>
    <property type="match status" value="1"/>
</dbReference>
<dbReference type="Gene3D" id="3.40.50.12780">
    <property type="entry name" value="N-terminal domain of ligase-like"/>
    <property type="match status" value="1"/>
</dbReference>
<sequence>MSTHSNPYQFGLDKNSANFSAMSPLSFIERSAFVFPNHTAVVHQQTQRTWSETYRRCRQLASALAQHGISKGDTVAVMAPNLPELFEAHFGVPMCGAVLNALNVRLDAEAIAFILQHGEAKVIMVDREFSEVIEQALKMIPHKPLVIDIDDPYYEGGHLIGATDYEAFIATGDADYAWQMPEDEWDAITLNYTSGTTGNPKGVVYHHRGAYLNAMSNIVSWDMGHHPVYLWTLPMFHCNGWCFPWSLAASSGVSVCLRHVRADDIYAAIKNEKVNHFCSAPIVLNMLNNAPDEMKAGIDHKVKVMTAGAAPPAAVIQGMEAMGFSVTHVYGLTETYGPSVVCEWHQEWNDRSDEEIARLKSRQGVRAPMLDGLMVADPTTLEPVPQDGLTMGEIFMRGNLVMKGYLKNPTTTEESFAGGWFHSGDLAVWHPDGYIEIKDRSKDIIISGGENISSIEVEDVLYRNSSVMEAAVVARDDEKWGEVPCAFVTLKDGAEVSEQEIIDFCRDNMAKFKTPKKVIFGPLPKTSTGKIQKFVLRDQANKE</sequence>
<feature type="domain" description="AMP-binding enzyme C-terminal" evidence="6">
    <location>
        <begin position="456"/>
        <end position="530"/>
    </location>
</feature>
<keyword evidence="3" id="KW-0276">Fatty acid metabolism</keyword>
<dbReference type="EMBL" id="RQXW01000005">
    <property type="protein sequence ID" value="RTE66482.1"/>
    <property type="molecule type" value="Genomic_DNA"/>
</dbReference>
<evidence type="ECO:0000313" key="7">
    <source>
        <dbReference type="EMBL" id="RTE66482.1"/>
    </source>
</evidence>
<dbReference type="InterPro" id="IPR025110">
    <property type="entry name" value="AMP-bd_C"/>
</dbReference>
<evidence type="ECO:0000256" key="1">
    <source>
        <dbReference type="ARBA" id="ARBA00006432"/>
    </source>
</evidence>
<dbReference type="RefSeq" id="WP_126158081.1">
    <property type="nucleotide sequence ID" value="NZ_RQXW01000005.1"/>
</dbReference>
<dbReference type="SUPFAM" id="SSF56801">
    <property type="entry name" value="Acetyl-CoA synthetase-like"/>
    <property type="match status" value="1"/>
</dbReference>
<evidence type="ECO:0000259" key="5">
    <source>
        <dbReference type="Pfam" id="PF00501"/>
    </source>
</evidence>
<reference evidence="7 8" key="1">
    <citation type="submission" date="2018-11" db="EMBL/GenBank/DDBJ databases">
        <title>The draft genome sequence of Amphritea opalescens ANRC-JH13T.</title>
        <authorList>
            <person name="Fang Z."/>
            <person name="Zhang Y."/>
            <person name="Han X."/>
        </authorList>
    </citation>
    <scope>NUCLEOTIDE SEQUENCE [LARGE SCALE GENOMIC DNA]</scope>
    <source>
        <strain evidence="7 8">ANRC-JH13</strain>
    </source>
</reference>
<comment type="similarity">
    <text evidence="1">Belongs to the ATP-dependent AMP-binding enzyme family.</text>
</comment>
<keyword evidence="8" id="KW-1185">Reference proteome</keyword>
<feature type="domain" description="AMP-dependent synthetase/ligase" evidence="5">
    <location>
        <begin position="29"/>
        <end position="406"/>
    </location>
</feature>
<dbReference type="InterPro" id="IPR042099">
    <property type="entry name" value="ANL_N_sf"/>
</dbReference>
<gene>
    <name evidence="7" type="ORF">EH243_07765</name>
</gene>
<dbReference type="InterPro" id="IPR020845">
    <property type="entry name" value="AMP-binding_CS"/>
</dbReference>
<evidence type="ECO:0000313" key="8">
    <source>
        <dbReference type="Proteomes" id="UP000283087"/>
    </source>
</evidence>
<dbReference type="OrthoDB" id="9761989at2"/>
<dbReference type="AlphaFoldDB" id="A0A430KSJ3"/>
<proteinExistence type="inferred from homology"/>
<dbReference type="PROSITE" id="PS00455">
    <property type="entry name" value="AMP_BINDING"/>
    <property type="match status" value="1"/>
</dbReference>
<dbReference type="FunFam" id="3.40.50.12780:FF:000003">
    <property type="entry name" value="Long-chain-fatty-acid--CoA ligase FadD"/>
    <property type="match status" value="1"/>
</dbReference>
<keyword evidence="2" id="KW-0436">Ligase</keyword>
<keyword evidence="4" id="KW-0443">Lipid metabolism</keyword>
<evidence type="ECO:0000259" key="6">
    <source>
        <dbReference type="Pfam" id="PF13193"/>
    </source>
</evidence>
<dbReference type="Pfam" id="PF00501">
    <property type="entry name" value="AMP-binding"/>
    <property type="match status" value="1"/>
</dbReference>
<comment type="caution">
    <text evidence="7">The sequence shown here is derived from an EMBL/GenBank/DDBJ whole genome shotgun (WGS) entry which is preliminary data.</text>
</comment>
<dbReference type="GO" id="GO:0016874">
    <property type="term" value="F:ligase activity"/>
    <property type="evidence" value="ECO:0007669"/>
    <property type="project" value="UniProtKB-KW"/>
</dbReference>
<evidence type="ECO:0000256" key="4">
    <source>
        <dbReference type="ARBA" id="ARBA00023098"/>
    </source>
</evidence>
<evidence type="ECO:0000256" key="2">
    <source>
        <dbReference type="ARBA" id="ARBA00022598"/>
    </source>
</evidence>
<accession>A0A430KSJ3</accession>
<dbReference type="PANTHER" id="PTHR43859:SF4">
    <property type="entry name" value="BUTANOATE--COA LIGASE AAE1-RELATED"/>
    <property type="match status" value="1"/>
</dbReference>
<dbReference type="Pfam" id="PF13193">
    <property type="entry name" value="AMP-binding_C"/>
    <property type="match status" value="1"/>
</dbReference>
<dbReference type="PANTHER" id="PTHR43859">
    <property type="entry name" value="ACYL-ACTIVATING ENZYME"/>
    <property type="match status" value="1"/>
</dbReference>
<organism evidence="7 8">
    <name type="scientific">Amphritea opalescens</name>
    <dbReference type="NCBI Taxonomy" id="2490544"/>
    <lineage>
        <taxon>Bacteria</taxon>
        <taxon>Pseudomonadati</taxon>
        <taxon>Pseudomonadota</taxon>
        <taxon>Gammaproteobacteria</taxon>
        <taxon>Oceanospirillales</taxon>
        <taxon>Oceanospirillaceae</taxon>
        <taxon>Amphritea</taxon>
    </lineage>
</organism>